<evidence type="ECO:0000256" key="2">
    <source>
        <dbReference type="ARBA" id="ARBA00022737"/>
    </source>
</evidence>
<feature type="repeat" description="PPR" evidence="3">
    <location>
        <begin position="203"/>
        <end position="237"/>
    </location>
</feature>
<dbReference type="Gene3D" id="1.25.40.10">
    <property type="entry name" value="Tetratricopeptide repeat domain"/>
    <property type="match status" value="4"/>
</dbReference>
<dbReference type="PANTHER" id="PTHR47938">
    <property type="entry name" value="RESPIRATORY COMPLEX I CHAPERONE (CIA84), PUTATIVE (AFU_ORTHOLOGUE AFUA_2G06020)-RELATED"/>
    <property type="match status" value="1"/>
</dbReference>
<evidence type="ECO:0000256" key="1">
    <source>
        <dbReference type="ARBA" id="ARBA00007626"/>
    </source>
</evidence>
<dbReference type="Pfam" id="PF17177">
    <property type="entry name" value="PPR_long"/>
    <property type="match status" value="1"/>
</dbReference>
<proteinExistence type="inferred from homology"/>
<comment type="caution">
    <text evidence="5">The sequence shown here is derived from an EMBL/GenBank/DDBJ whole genome shotgun (WGS) entry which is preliminary data.</text>
</comment>
<comment type="similarity">
    <text evidence="1">Belongs to the PPR family. P subfamily.</text>
</comment>
<sequence length="487" mass="54705">MTLLSISRCFSSSFKVKNSHFPLKRTLSLKTTQSSAAEKYWSHLQENGSHIEKTLNIIRAKLDPSCVKEVLQRCAIEQHHVGLRFFIWAGLQPNYRHSSYMYSKACKLLEINQNPKVIFDVVEAYRVENCLVSVKMFKVVLNLCREAKNADLGLWVLRKMKEFNCRPDTMAYNVVIRLFCEKGDVDMAMGLMREMGLIDLYPDMITYVGMVKGLCDVGRLEDACGLFKVMRGHGCMPNTVAYSALLDGVCRFGSTERALELLGEMEKEDGDCNPNVVTYTSVIQVFCEKGQAMGALSILDRMKACGCAPNRITVRTLIEGLCTEGHVEEVYKLIDKVVAGGSISNDECYSSLVVSFLRIKRLGEAEKLFRKIISNGLRPDGLASSTLIKALCSEGRVLDGFHLYEELEKLGCLSSVDSDIYSIILVGLCQESHLVEAAKLARLMVEKQIQLKAPYVDNIVEHLENSGEKELVSDITRMRRGLEQERV</sequence>
<feature type="repeat" description="PPR" evidence="3">
    <location>
        <begin position="168"/>
        <end position="202"/>
    </location>
</feature>
<dbReference type="AlphaFoldDB" id="A0ABC8U2K3"/>
<dbReference type="PANTHER" id="PTHR47938:SF46">
    <property type="entry name" value="PENTACOTRIPEPTIDE-REPEAT REGION OF PRORP DOMAIN-CONTAINING PROTEIN"/>
    <property type="match status" value="1"/>
</dbReference>
<dbReference type="InterPro" id="IPR033443">
    <property type="entry name" value="PROP1-like_PPR_dom"/>
</dbReference>
<dbReference type="NCBIfam" id="TIGR00756">
    <property type="entry name" value="PPR"/>
    <property type="match status" value="6"/>
</dbReference>
<dbReference type="InterPro" id="IPR002885">
    <property type="entry name" value="PPR_rpt"/>
</dbReference>
<evidence type="ECO:0000256" key="3">
    <source>
        <dbReference type="PROSITE-ProRule" id="PRU00708"/>
    </source>
</evidence>
<protein>
    <recommendedName>
        <fullName evidence="4">PROP1-like PPR domain-containing protein</fullName>
    </recommendedName>
</protein>
<evidence type="ECO:0000313" key="6">
    <source>
        <dbReference type="Proteomes" id="UP001642360"/>
    </source>
</evidence>
<dbReference type="Pfam" id="PF01535">
    <property type="entry name" value="PPR"/>
    <property type="match status" value="2"/>
</dbReference>
<reference evidence="5 6" key="1">
    <citation type="submission" date="2024-02" db="EMBL/GenBank/DDBJ databases">
        <authorList>
            <person name="Vignale AGUSTIN F."/>
            <person name="Sosa J E."/>
            <person name="Modenutti C."/>
        </authorList>
    </citation>
    <scope>NUCLEOTIDE SEQUENCE [LARGE SCALE GENOMIC DNA]</scope>
</reference>
<feature type="repeat" description="PPR" evidence="3">
    <location>
        <begin position="345"/>
        <end position="379"/>
    </location>
</feature>
<keyword evidence="2" id="KW-0677">Repeat</keyword>
<dbReference type="InterPro" id="IPR011990">
    <property type="entry name" value="TPR-like_helical_dom_sf"/>
</dbReference>
<evidence type="ECO:0000259" key="4">
    <source>
        <dbReference type="Pfam" id="PF17177"/>
    </source>
</evidence>
<dbReference type="PROSITE" id="PS51375">
    <property type="entry name" value="PPR"/>
    <property type="match status" value="6"/>
</dbReference>
<accession>A0ABC8U2K3</accession>
<gene>
    <name evidence="5" type="ORF">ILEXP_LOCUS43015</name>
</gene>
<evidence type="ECO:0000313" key="5">
    <source>
        <dbReference type="EMBL" id="CAK9173280.1"/>
    </source>
</evidence>
<dbReference type="EMBL" id="CAUOFW020006168">
    <property type="protein sequence ID" value="CAK9173280.1"/>
    <property type="molecule type" value="Genomic_DNA"/>
</dbReference>
<name>A0ABC8U2K3_9AQUA</name>
<organism evidence="5 6">
    <name type="scientific">Ilex paraguariensis</name>
    <name type="common">yerba mate</name>
    <dbReference type="NCBI Taxonomy" id="185542"/>
    <lineage>
        <taxon>Eukaryota</taxon>
        <taxon>Viridiplantae</taxon>
        <taxon>Streptophyta</taxon>
        <taxon>Embryophyta</taxon>
        <taxon>Tracheophyta</taxon>
        <taxon>Spermatophyta</taxon>
        <taxon>Magnoliopsida</taxon>
        <taxon>eudicotyledons</taxon>
        <taxon>Gunneridae</taxon>
        <taxon>Pentapetalae</taxon>
        <taxon>asterids</taxon>
        <taxon>campanulids</taxon>
        <taxon>Aquifoliales</taxon>
        <taxon>Aquifoliaceae</taxon>
        <taxon>Ilex</taxon>
    </lineage>
</organism>
<feature type="domain" description="PROP1-like PPR" evidence="4">
    <location>
        <begin position="122"/>
        <end position="262"/>
    </location>
</feature>
<feature type="repeat" description="PPR" evidence="3">
    <location>
        <begin position="380"/>
        <end position="414"/>
    </location>
</feature>
<feature type="repeat" description="PPR" evidence="3">
    <location>
        <begin position="275"/>
        <end position="309"/>
    </location>
</feature>
<dbReference type="Proteomes" id="UP001642360">
    <property type="component" value="Unassembled WGS sequence"/>
</dbReference>
<dbReference type="Pfam" id="PF13041">
    <property type="entry name" value="PPR_2"/>
    <property type="match status" value="1"/>
</dbReference>
<keyword evidence="6" id="KW-1185">Reference proteome</keyword>
<feature type="repeat" description="PPR" evidence="3">
    <location>
        <begin position="238"/>
        <end position="268"/>
    </location>
</feature>